<organism evidence="4 5">
    <name type="scientific">Zhongshania arctica</name>
    <dbReference type="NCBI Taxonomy" id="3238302"/>
    <lineage>
        <taxon>Bacteria</taxon>
        <taxon>Pseudomonadati</taxon>
        <taxon>Pseudomonadota</taxon>
        <taxon>Gammaproteobacteria</taxon>
        <taxon>Cellvibrionales</taxon>
        <taxon>Spongiibacteraceae</taxon>
        <taxon>Zhongshania</taxon>
    </lineage>
</organism>
<proteinExistence type="predicted"/>
<evidence type="ECO:0000313" key="5">
    <source>
        <dbReference type="Proteomes" id="UP001557484"/>
    </source>
</evidence>
<protein>
    <submittedName>
        <fullName evidence="4">TetR/AcrR family transcriptional regulator</fullName>
    </submittedName>
</protein>
<comment type="caution">
    <text evidence="4">The sequence shown here is derived from an EMBL/GenBank/DDBJ whole genome shotgun (WGS) entry which is preliminary data.</text>
</comment>
<dbReference type="EMBL" id="JBFRYB010000001">
    <property type="protein sequence ID" value="MEX1666577.1"/>
    <property type="molecule type" value="Genomic_DNA"/>
</dbReference>
<accession>A0ABV3TY77</accession>
<dbReference type="Pfam" id="PF00440">
    <property type="entry name" value="TetR_N"/>
    <property type="match status" value="1"/>
</dbReference>
<evidence type="ECO:0000256" key="2">
    <source>
        <dbReference type="PROSITE-ProRule" id="PRU00335"/>
    </source>
</evidence>
<name>A0ABV3TY77_9GAMM</name>
<evidence type="ECO:0000259" key="3">
    <source>
        <dbReference type="PROSITE" id="PS50977"/>
    </source>
</evidence>
<reference evidence="4 5" key="1">
    <citation type="journal article" date="2011" name="Int. J. Syst. Evol. Microbiol.">
        <title>Zhongshania antarctica gen. nov., sp. nov. and Zhongshania guokunii sp. nov., gammaproteobacteria respectively isolated from coastal attached (fast) ice and surface seawater of the Antarctic.</title>
        <authorList>
            <person name="Li H.J."/>
            <person name="Zhang X.Y."/>
            <person name="Chen C.X."/>
            <person name="Zhang Y.J."/>
            <person name="Gao Z.M."/>
            <person name="Yu Y."/>
            <person name="Chen X.L."/>
            <person name="Chen B."/>
            <person name="Zhang Y.Z."/>
        </authorList>
    </citation>
    <scope>NUCLEOTIDE SEQUENCE [LARGE SCALE GENOMIC DNA]</scope>
    <source>
        <strain evidence="4 5">R06B22</strain>
    </source>
</reference>
<dbReference type="InterPro" id="IPR009057">
    <property type="entry name" value="Homeodomain-like_sf"/>
</dbReference>
<evidence type="ECO:0000313" key="4">
    <source>
        <dbReference type="EMBL" id="MEX1666577.1"/>
    </source>
</evidence>
<dbReference type="RefSeq" id="WP_368376651.1">
    <property type="nucleotide sequence ID" value="NZ_JBFRYB010000001.1"/>
</dbReference>
<dbReference type="PROSITE" id="PS50977">
    <property type="entry name" value="HTH_TETR_2"/>
    <property type="match status" value="1"/>
</dbReference>
<keyword evidence="1 2" id="KW-0238">DNA-binding</keyword>
<sequence>MARPYLNKTDRKKMLLDTAASIVDKRGWGALSMITLAEKASVSRQLLYQNFKSVGQLTENTADYMFEDLYSATQAVLSDNDNDIIQAIREAQAVLLTFPPGRVQALWNIISHNSSKEQHFAKISRRFRRLISNLYTPHIMKLMNLDKEQAGQTAWLLMMSFWGAQQLVNDKSISIEDATKLITSHVEWIVIGRQAQSSQ</sequence>
<gene>
    <name evidence="4" type="ORF">AB4875_13870</name>
</gene>
<feature type="DNA-binding region" description="H-T-H motif" evidence="2">
    <location>
        <begin position="32"/>
        <end position="51"/>
    </location>
</feature>
<keyword evidence="5" id="KW-1185">Reference proteome</keyword>
<dbReference type="InterPro" id="IPR001647">
    <property type="entry name" value="HTH_TetR"/>
</dbReference>
<evidence type="ECO:0000256" key="1">
    <source>
        <dbReference type="ARBA" id="ARBA00023125"/>
    </source>
</evidence>
<feature type="domain" description="HTH tetR-type" evidence="3">
    <location>
        <begin position="9"/>
        <end position="69"/>
    </location>
</feature>
<dbReference type="SUPFAM" id="SSF46689">
    <property type="entry name" value="Homeodomain-like"/>
    <property type="match status" value="1"/>
</dbReference>
<dbReference type="Gene3D" id="1.10.357.10">
    <property type="entry name" value="Tetracycline Repressor, domain 2"/>
    <property type="match status" value="1"/>
</dbReference>
<dbReference type="Proteomes" id="UP001557484">
    <property type="component" value="Unassembled WGS sequence"/>
</dbReference>